<reference evidence="3" key="1">
    <citation type="submission" date="2016-11" db="EMBL/GenBank/DDBJ databases">
        <authorList>
            <person name="Varghese N."/>
            <person name="Submissions S."/>
        </authorList>
    </citation>
    <scope>NUCLEOTIDE SEQUENCE [LARGE SCALE GENOMIC DNA]</scope>
    <source>
        <strain evidence="3">DSM 44671</strain>
    </source>
</reference>
<dbReference type="EMBL" id="FPJG01000006">
    <property type="protein sequence ID" value="SFW79686.1"/>
    <property type="molecule type" value="Genomic_DNA"/>
</dbReference>
<keyword evidence="1" id="KW-0732">Signal</keyword>
<dbReference type="SUPFAM" id="SSF50939">
    <property type="entry name" value="Sialidases"/>
    <property type="match status" value="2"/>
</dbReference>
<evidence type="ECO:0000256" key="1">
    <source>
        <dbReference type="SAM" id="SignalP"/>
    </source>
</evidence>
<organism evidence="2 3">
    <name type="scientific">Amycolatopsis australiensis</name>
    <dbReference type="NCBI Taxonomy" id="546364"/>
    <lineage>
        <taxon>Bacteria</taxon>
        <taxon>Bacillati</taxon>
        <taxon>Actinomycetota</taxon>
        <taxon>Actinomycetes</taxon>
        <taxon>Pseudonocardiales</taxon>
        <taxon>Pseudonocardiaceae</taxon>
        <taxon>Amycolatopsis</taxon>
    </lineage>
</organism>
<keyword evidence="3" id="KW-1185">Reference proteome</keyword>
<protein>
    <submittedName>
        <fullName evidence="2">BNR repeat-like domain-containing protein</fullName>
    </submittedName>
</protein>
<dbReference type="Proteomes" id="UP000182740">
    <property type="component" value="Unassembled WGS sequence"/>
</dbReference>
<dbReference type="RefSeq" id="WP_072478368.1">
    <property type="nucleotide sequence ID" value="NZ_FPJG01000006.1"/>
</dbReference>
<evidence type="ECO:0000313" key="2">
    <source>
        <dbReference type="EMBL" id="SFW79686.1"/>
    </source>
</evidence>
<feature type="chain" id="PRO_5012860092" evidence="1">
    <location>
        <begin position="31"/>
        <end position="478"/>
    </location>
</feature>
<dbReference type="Gene3D" id="2.120.10.10">
    <property type="match status" value="3"/>
</dbReference>
<accession>A0A1K1S5T9</accession>
<name>A0A1K1S5T9_9PSEU</name>
<sequence>MPLSRKPLTAALLPAVVVGGLLAGTTSASANVAVTQVSSDPFTDAQAQHRTEVEPDTFAFGSTIVSAFQVGRVFGGGSSDVGFATSTDGGATWTHGFLPGTTANTGGACGQISDAAVAFDAKHNVWLISSLGVNCPSGTPVFTSRSTDGGKTFGNPVTTATGSLDKNWIVCDNTATSPFFGTCYTEYDITSSGDSIRMKTSTDGGLTWGPARAPAGAHTGLGGQPVVQPNGTVVVPYLSLNDQIRSFRSANGGATWSSTVQVAAVSHHDAAGGLREEALPSAETDSAGTVYVAWSDCRFRAGCPSNDIVLSRSADGTTWTTPARVPIDATTSTVDHFVPGLGVDPSTSGASARIGLTYYYYPDAACTASTCRLDVGFVSSVDGGTSWSGATQVAGPMNLSWIPDTSQGRMFGDYISTSVRAGGNAFPVVPIASAPSGSTFAMGMFAPAGGLPLTGGARRAAGTPAPQVPAAASAVTAF</sequence>
<gene>
    <name evidence="2" type="ORF">SAMN04489730_4804</name>
</gene>
<dbReference type="STRING" id="546364.SAMN04489730_4804"/>
<proteinExistence type="predicted"/>
<dbReference type="AlphaFoldDB" id="A0A1K1S5T9"/>
<dbReference type="InterPro" id="IPR036278">
    <property type="entry name" value="Sialidase_sf"/>
</dbReference>
<dbReference type="OrthoDB" id="127969at2"/>
<feature type="signal peptide" evidence="1">
    <location>
        <begin position="1"/>
        <end position="30"/>
    </location>
</feature>
<dbReference type="CDD" id="cd15482">
    <property type="entry name" value="Sialidase_non-viral"/>
    <property type="match status" value="1"/>
</dbReference>
<evidence type="ECO:0000313" key="3">
    <source>
        <dbReference type="Proteomes" id="UP000182740"/>
    </source>
</evidence>